<feature type="compositionally biased region" description="Gly residues" evidence="6">
    <location>
        <begin position="23"/>
        <end position="33"/>
    </location>
</feature>
<keyword evidence="10" id="KW-1185">Reference proteome</keyword>
<feature type="compositionally biased region" description="Basic residues" evidence="6">
    <location>
        <begin position="666"/>
        <end position="677"/>
    </location>
</feature>
<feature type="transmembrane region" description="Helical" evidence="7">
    <location>
        <begin position="493"/>
        <end position="522"/>
    </location>
</feature>
<feature type="transmembrane region" description="Helical" evidence="7">
    <location>
        <begin position="529"/>
        <end position="551"/>
    </location>
</feature>
<evidence type="ECO:0000256" key="3">
    <source>
        <dbReference type="ARBA" id="ARBA00022692"/>
    </source>
</evidence>
<dbReference type="PANTHER" id="PTHR30619:SF7">
    <property type="entry name" value="BETA-LACTAMASE DOMAIN PROTEIN"/>
    <property type="match status" value="1"/>
</dbReference>
<sequence length="677" mass="69210">MPGGRNLWQRYADAAVRSPALGEAGGPEAGAGVRGPRTSLLWNHGLQPDAGRGRPAERRRRERQRRADLRLVPPALLVWGTAVAGNWLNPAELALLCGGMAAAGAMLLVVAGCSHVGHSHVGRRTVGRAGPGREILRYDPRHGPAAPRSFRATLAAALLLSVAAGAHAAVESSRRHDGAIAEAVDARAAVVAEVEVAGAPRRLRTPGASGLADRWAVPVTLKVVTFDGRRIAGDARFVVMGGTAWEHAVPGQQLRTTGRVRAAAPGEPDAGILSASSAPTVLRGPGFWQKAPGGLRRSFTAAAARFGGDASGLLPGMVTGDTSALNAELEDAMKTVGMTHLTAVSGANCSLILGTLLLTARTLRLPRVAAAAASLAGLGLFVLMVGPDPSVLRAALMGGIGLASIASGRAGRGLSLLCVAVICLLLVQPVLATSFGFVLSVLATLGIVIAGRRIMDWIPAPVPRWAAGGVAVPLSAQLFCGPVIVLLQPQFGAYALAANVAAAALVAPVTLLGTAAAVLLPVVPAAAELLMAPAAALAGAVAGIARFFAALPGATLPWPEGGFGAATMGIFSATVLGMVWLALHPAAVVRSSLAAHAWTVAVLAGWPPAMRAPGSVRRSGQTARQAARQSEGYGLEHRSGRGTLRVCKPTSGRNHEWLLPRPHGPGPRRRRAPPGAM</sequence>
<keyword evidence="4 7" id="KW-1133">Transmembrane helix</keyword>
<organism evidence="9 10">
    <name type="scientific">Arthrobacter humicola</name>
    <dbReference type="NCBI Taxonomy" id="409291"/>
    <lineage>
        <taxon>Bacteria</taxon>
        <taxon>Bacillati</taxon>
        <taxon>Actinomycetota</taxon>
        <taxon>Actinomycetes</taxon>
        <taxon>Micrococcales</taxon>
        <taxon>Micrococcaceae</taxon>
        <taxon>Arthrobacter</taxon>
    </lineage>
</organism>
<keyword evidence="2" id="KW-1003">Cell membrane</keyword>
<feature type="region of interest" description="Disordered" evidence="6">
    <location>
        <begin position="22"/>
        <end position="65"/>
    </location>
</feature>
<keyword evidence="3 7" id="KW-0812">Transmembrane</keyword>
<reference evidence="9 10" key="1">
    <citation type="journal article" date="2019" name="Int. J. Syst. Evol. Microbiol.">
        <title>The Global Catalogue of Microorganisms (GCM) 10K type strain sequencing project: providing services to taxonomists for standard genome sequencing and annotation.</title>
        <authorList>
            <consortium name="The Broad Institute Genomics Platform"/>
            <consortium name="The Broad Institute Genome Sequencing Center for Infectious Disease"/>
            <person name="Wu L."/>
            <person name="Ma J."/>
        </authorList>
    </citation>
    <scope>NUCLEOTIDE SEQUENCE [LARGE SCALE GENOMIC DNA]</scope>
    <source>
        <strain evidence="9 10">JCM 15921</strain>
    </source>
</reference>
<evidence type="ECO:0000256" key="4">
    <source>
        <dbReference type="ARBA" id="ARBA00022989"/>
    </source>
</evidence>
<feature type="compositionally biased region" description="Polar residues" evidence="6">
    <location>
        <begin position="618"/>
        <end position="628"/>
    </location>
</feature>
<evidence type="ECO:0000256" key="7">
    <source>
        <dbReference type="SAM" id="Phobius"/>
    </source>
</evidence>
<evidence type="ECO:0000313" key="10">
    <source>
        <dbReference type="Proteomes" id="UP001500102"/>
    </source>
</evidence>
<evidence type="ECO:0000256" key="5">
    <source>
        <dbReference type="ARBA" id="ARBA00023136"/>
    </source>
</evidence>
<keyword evidence="5 7" id="KW-0472">Membrane</keyword>
<evidence type="ECO:0000256" key="2">
    <source>
        <dbReference type="ARBA" id="ARBA00022475"/>
    </source>
</evidence>
<accession>A0ABN2ZI05</accession>
<dbReference type="InterPro" id="IPR004477">
    <property type="entry name" value="ComEC_N"/>
</dbReference>
<evidence type="ECO:0000313" key="9">
    <source>
        <dbReference type="EMBL" id="GAA2142563.1"/>
    </source>
</evidence>
<comment type="caution">
    <text evidence="9">The sequence shown here is derived from an EMBL/GenBank/DDBJ whole genome shotgun (WGS) entry which is preliminary data.</text>
</comment>
<dbReference type="NCBIfam" id="TIGR00360">
    <property type="entry name" value="ComEC_N-term"/>
    <property type="match status" value="1"/>
</dbReference>
<gene>
    <name evidence="9" type="ORF">GCM10009825_32110</name>
</gene>
<proteinExistence type="predicted"/>
<dbReference type="EMBL" id="BAAAQB010000039">
    <property type="protein sequence ID" value="GAA2142563.1"/>
    <property type="molecule type" value="Genomic_DNA"/>
</dbReference>
<dbReference type="Proteomes" id="UP001500102">
    <property type="component" value="Unassembled WGS sequence"/>
</dbReference>
<dbReference type="InterPro" id="IPR052159">
    <property type="entry name" value="Competence_DNA_uptake"/>
</dbReference>
<feature type="transmembrane region" description="Helical" evidence="7">
    <location>
        <begin position="563"/>
        <end position="583"/>
    </location>
</feature>
<feature type="transmembrane region" description="Helical" evidence="7">
    <location>
        <begin position="437"/>
        <end position="455"/>
    </location>
</feature>
<feature type="transmembrane region" description="Helical" evidence="7">
    <location>
        <begin position="467"/>
        <end position="487"/>
    </location>
</feature>
<protein>
    <recommendedName>
        <fullName evidence="8">ComEC/Rec2-related protein domain-containing protein</fullName>
    </recommendedName>
</protein>
<feature type="domain" description="ComEC/Rec2-related protein" evidence="8">
    <location>
        <begin position="317"/>
        <end position="581"/>
    </location>
</feature>
<evidence type="ECO:0000256" key="1">
    <source>
        <dbReference type="ARBA" id="ARBA00004651"/>
    </source>
</evidence>
<feature type="region of interest" description="Disordered" evidence="6">
    <location>
        <begin position="613"/>
        <end position="677"/>
    </location>
</feature>
<evidence type="ECO:0000259" key="8">
    <source>
        <dbReference type="Pfam" id="PF03772"/>
    </source>
</evidence>
<comment type="subcellular location">
    <subcellularLocation>
        <location evidence="1">Cell membrane</location>
        <topology evidence="1">Multi-pass membrane protein</topology>
    </subcellularLocation>
</comment>
<dbReference type="Pfam" id="PF03772">
    <property type="entry name" value="Competence"/>
    <property type="match status" value="1"/>
</dbReference>
<feature type="transmembrane region" description="Helical" evidence="7">
    <location>
        <begin position="368"/>
        <end position="385"/>
    </location>
</feature>
<dbReference type="PANTHER" id="PTHR30619">
    <property type="entry name" value="DNA INTERNALIZATION/COMPETENCE PROTEIN COMEC/REC2"/>
    <property type="match status" value="1"/>
</dbReference>
<name>A0ABN2ZI05_9MICC</name>
<evidence type="ECO:0000256" key="6">
    <source>
        <dbReference type="SAM" id="MobiDB-lite"/>
    </source>
</evidence>